<evidence type="ECO:0000256" key="3">
    <source>
        <dbReference type="ARBA" id="ARBA00022741"/>
    </source>
</evidence>
<dbReference type="EC" id="6.1.1.20" evidence="1"/>
<dbReference type="InterPro" id="IPR006195">
    <property type="entry name" value="aa-tRNA-synth_II"/>
</dbReference>
<dbReference type="Pfam" id="PF01409">
    <property type="entry name" value="tRNA-synt_2d"/>
    <property type="match status" value="2"/>
</dbReference>
<protein>
    <recommendedName>
        <fullName evidence="1">phenylalanine--tRNA ligase</fullName>
        <ecNumber evidence="1">6.1.1.20</ecNumber>
    </recommendedName>
</protein>
<dbReference type="PANTHER" id="PTHR11538">
    <property type="entry name" value="PHENYLALANYL-TRNA SYNTHETASE"/>
    <property type="match status" value="1"/>
</dbReference>
<dbReference type="InterPro" id="IPR002319">
    <property type="entry name" value="Phenylalanyl-tRNA_Synthase"/>
</dbReference>
<evidence type="ECO:0000256" key="4">
    <source>
        <dbReference type="ARBA" id="ARBA00022840"/>
    </source>
</evidence>
<dbReference type="SUPFAM" id="SSF55681">
    <property type="entry name" value="Class II aaRS and biotin synthetases"/>
    <property type="match status" value="1"/>
</dbReference>
<evidence type="ECO:0000313" key="10">
    <source>
        <dbReference type="EMBL" id="GIX63741.1"/>
    </source>
</evidence>
<dbReference type="GO" id="GO:0005739">
    <property type="term" value="C:mitochondrion"/>
    <property type="evidence" value="ECO:0007669"/>
    <property type="project" value="TreeGrafter"/>
</dbReference>
<keyword evidence="11" id="KW-1185">Reference proteome</keyword>
<proteinExistence type="predicted"/>
<keyword evidence="3" id="KW-0547">Nucleotide-binding</keyword>
<keyword evidence="6" id="KW-0030">Aminoacyl-tRNA synthetase</keyword>
<evidence type="ECO:0000256" key="1">
    <source>
        <dbReference type="ARBA" id="ARBA00012814"/>
    </source>
</evidence>
<dbReference type="GO" id="GO:0005524">
    <property type="term" value="F:ATP binding"/>
    <property type="evidence" value="ECO:0007669"/>
    <property type="project" value="UniProtKB-KW"/>
</dbReference>
<evidence type="ECO:0000256" key="2">
    <source>
        <dbReference type="ARBA" id="ARBA00022598"/>
    </source>
</evidence>
<reference evidence="10 11" key="1">
    <citation type="submission" date="2021-06" db="EMBL/GenBank/DDBJ databases">
        <title>Genome sequence of Babesia caballi.</title>
        <authorList>
            <person name="Yamagishi J."/>
            <person name="Kidaka T."/>
            <person name="Ochi A."/>
        </authorList>
    </citation>
    <scope>NUCLEOTIDE SEQUENCE [LARGE SCALE GENOMIC DNA]</scope>
    <source>
        <strain evidence="10">USDA-D6B2</strain>
    </source>
</reference>
<evidence type="ECO:0000259" key="9">
    <source>
        <dbReference type="PROSITE" id="PS50862"/>
    </source>
</evidence>
<keyword evidence="5" id="KW-0648">Protein biosynthesis</keyword>
<dbReference type="AlphaFoldDB" id="A0AAV4LV65"/>
<dbReference type="Proteomes" id="UP001497744">
    <property type="component" value="Unassembled WGS sequence"/>
</dbReference>
<sequence>MTSHTYTEIPEHVRAKAGRRLDTNPSNPVGAAVELIKNFFLKPGQGFHNPGPGLSYVSFESEPVTIRDNFDELQVPLDHVSREPCDNFYVSKEYVRNFARNKAEGHSHILADAAGGQYSKRLIDRMSTELGHSSQRVLPTHTTSHLPELLRRGITRAIYSGQVFRRDAIDAKHYPVFHQLDGILLFTRKDLSELRSTYGHSSADKSDDELIMDHLKSTLEGLVNYMLRRVVVDSGSLGTASNSPKCEPKKGTDIHECDAVRGAAAPHRDDSMEKPSSDVTGGKADELMRWDSDTSFPFTDPSLELYVKRGEDWIEILGCGQLKNIIITNILGGDGGSAARRPDAAPSASKRDSEIVGGWAFGIGLERLVMALCGISDIRQFWETDERFLRQYRDSIRSGTLPVFKPYSRNPPVARDISFYVDGAVAGKKVFDELEFRGIIEELCRDYVEDVTQLSEYPQTQTLSQKAFILIWYAVSLYDGALLRVPRDVAAQEEPGREDAAQKREHLHVDHVDAAVHVRNQHPLETGAAREQVPDLVQVAGAEVDGSAHEGVVRRDREVPTPRVLPRLHVVVPVPLRHLLALVDAELLRDRVLVLEVLRGEPAAAEHGLHVDHELRQRMGVRHVVRPEPVPEGPEEARPGGGAADRTGARLRVWRAHGVGLRLLCGSTQHGRAQVHGRLNALLEVGEGVVPGQRRGETRHRGRCGDLGQGILYGTQQSLRSVDLGPVVGELLDV</sequence>
<comment type="catalytic activity">
    <reaction evidence="7">
        <text>tRNA(Phe) + L-phenylalanine + ATP = L-phenylalanyl-tRNA(Phe) + AMP + diphosphate + H(+)</text>
        <dbReference type="Rhea" id="RHEA:19413"/>
        <dbReference type="Rhea" id="RHEA-COMP:9668"/>
        <dbReference type="Rhea" id="RHEA-COMP:9699"/>
        <dbReference type="ChEBI" id="CHEBI:15378"/>
        <dbReference type="ChEBI" id="CHEBI:30616"/>
        <dbReference type="ChEBI" id="CHEBI:33019"/>
        <dbReference type="ChEBI" id="CHEBI:58095"/>
        <dbReference type="ChEBI" id="CHEBI:78442"/>
        <dbReference type="ChEBI" id="CHEBI:78531"/>
        <dbReference type="ChEBI" id="CHEBI:456215"/>
        <dbReference type="EC" id="6.1.1.20"/>
    </reaction>
</comment>
<dbReference type="GeneID" id="94195222"/>
<keyword evidence="2" id="KW-0436">Ligase</keyword>
<feature type="compositionally biased region" description="Basic and acidic residues" evidence="8">
    <location>
        <begin position="266"/>
        <end position="276"/>
    </location>
</feature>
<accession>A0AAV4LV65</accession>
<comment type="caution">
    <text evidence="10">The sequence shown here is derived from an EMBL/GenBank/DDBJ whole genome shotgun (WGS) entry which is preliminary data.</text>
</comment>
<dbReference type="GO" id="GO:0006432">
    <property type="term" value="P:phenylalanyl-tRNA aminoacylation"/>
    <property type="evidence" value="ECO:0007669"/>
    <property type="project" value="TreeGrafter"/>
</dbReference>
<evidence type="ECO:0000256" key="7">
    <source>
        <dbReference type="ARBA" id="ARBA00049255"/>
    </source>
</evidence>
<dbReference type="PANTHER" id="PTHR11538:SF41">
    <property type="entry name" value="PHENYLALANINE--TRNA LIGASE, MITOCHONDRIAL"/>
    <property type="match status" value="1"/>
</dbReference>
<keyword evidence="4" id="KW-0067">ATP-binding</keyword>
<organism evidence="10 11">
    <name type="scientific">Babesia caballi</name>
    <dbReference type="NCBI Taxonomy" id="5871"/>
    <lineage>
        <taxon>Eukaryota</taxon>
        <taxon>Sar</taxon>
        <taxon>Alveolata</taxon>
        <taxon>Apicomplexa</taxon>
        <taxon>Aconoidasida</taxon>
        <taxon>Piroplasmida</taxon>
        <taxon>Babesiidae</taxon>
        <taxon>Babesia</taxon>
    </lineage>
</organism>
<feature type="domain" description="Aminoacyl-transfer RNA synthetases class-II family profile" evidence="9">
    <location>
        <begin position="161"/>
        <end position="402"/>
    </location>
</feature>
<gene>
    <name evidence="10" type="ORF">BcabD6B2_31760</name>
</gene>
<evidence type="ECO:0000313" key="11">
    <source>
        <dbReference type="Proteomes" id="UP001497744"/>
    </source>
</evidence>
<dbReference type="SUPFAM" id="SSF54991">
    <property type="entry name" value="Anticodon-binding domain of PheRS"/>
    <property type="match status" value="1"/>
</dbReference>
<dbReference type="Gene3D" id="3.30.930.10">
    <property type="entry name" value="Bira Bifunctional Protein, Domain 2"/>
    <property type="match status" value="1"/>
</dbReference>
<evidence type="ECO:0000256" key="5">
    <source>
        <dbReference type="ARBA" id="ARBA00022917"/>
    </source>
</evidence>
<dbReference type="PROSITE" id="PS50862">
    <property type="entry name" value="AA_TRNA_LIGASE_II"/>
    <property type="match status" value="1"/>
</dbReference>
<dbReference type="RefSeq" id="XP_067715810.1">
    <property type="nucleotide sequence ID" value="XM_067859709.1"/>
</dbReference>
<name>A0AAV4LV65_BABCB</name>
<dbReference type="Gene3D" id="3.30.70.380">
    <property type="entry name" value="Ferrodoxin-fold anticodon-binding domain"/>
    <property type="match status" value="1"/>
</dbReference>
<evidence type="ECO:0000256" key="8">
    <source>
        <dbReference type="SAM" id="MobiDB-lite"/>
    </source>
</evidence>
<dbReference type="InterPro" id="IPR045864">
    <property type="entry name" value="aa-tRNA-synth_II/BPL/LPL"/>
</dbReference>
<dbReference type="InterPro" id="IPR036690">
    <property type="entry name" value="Fdx_antiC-bd_sf"/>
</dbReference>
<dbReference type="GO" id="GO:0000049">
    <property type="term" value="F:tRNA binding"/>
    <property type="evidence" value="ECO:0007669"/>
    <property type="project" value="InterPro"/>
</dbReference>
<evidence type="ECO:0000256" key="6">
    <source>
        <dbReference type="ARBA" id="ARBA00023146"/>
    </source>
</evidence>
<dbReference type="EMBL" id="BPLF01000002">
    <property type="protein sequence ID" value="GIX63741.1"/>
    <property type="molecule type" value="Genomic_DNA"/>
</dbReference>
<dbReference type="GO" id="GO:0004826">
    <property type="term" value="F:phenylalanine-tRNA ligase activity"/>
    <property type="evidence" value="ECO:0007669"/>
    <property type="project" value="UniProtKB-EC"/>
</dbReference>
<feature type="region of interest" description="Disordered" evidence="8">
    <location>
        <begin position="262"/>
        <end position="283"/>
    </location>
</feature>